<dbReference type="InterPro" id="IPR012893">
    <property type="entry name" value="HipA-like_C"/>
</dbReference>
<evidence type="ECO:0000256" key="2">
    <source>
        <dbReference type="ARBA" id="ARBA00022679"/>
    </source>
</evidence>
<dbReference type="InterPro" id="IPR017508">
    <property type="entry name" value="HipA_N1"/>
</dbReference>
<dbReference type="GO" id="GO:0005829">
    <property type="term" value="C:cytosol"/>
    <property type="evidence" value="ECO:0007669"/>
    <property type="project" value="TreeGrafter"/>
</dbReference>
<comment type="caution">
    <text evidence="6">The sequence shown here is derived from an EMBL/GenBank/DDBJ whole genome shotgun (WGS) entry which is preliminary data.</text>
</comment>
<keyword evidence="3" id="KW-0418">Kinase</keyword>
<dbReference type="EMBL" id="SACN01000003">
    <property type="protein sequence ID" value="RVT90537.1"/>
    <property type="molecule type" value="Genomic_DNA"/>
</dbReference>
<dbReference type="PANTHER" id="PTHR37419:SF1">
    <property type="entry name" value="SERINE_THREONINE-PROTEIN KINASE TOXIN HIPA"/>
    <property type="match status" value="1"/>
</dbReference>
<evidence type="ECO:0000256" key="1">
    <source>
        <dbReference type="ARBA" id="ARBA00010164"/>
    </source>
</evidence>
<dbReference type="OrthoDB" id="9805913at2"/>
<dbReference type="PANTHER" id="PTHR37419">
    <property type="entry name" value="SERINE/THREONINE-PROTEIN KINASE TOXIN HIPA"/>
    <property type="match status" value="1"/>
</dbReference>
<dbReference type="Pfam" id="PF13657">
    <property type="entry name" value="Couple_hipA"/>
    <property type="match status" value="1"/>
</dbReference>
<dbReference type="AlphaFoldDB" id="A0A437LYR3"/>
<proteinExistence type="inferred from homology"/>
<accession>A0A437LYR3</accession>
<evidence type="ECO:0000313" key="7">
    <source>
        <dbReference type="Proteomes" id="UP000282971"/>
    </source>
</evidence>
<sequence length="404" mass="44599">MTELRALDILLHDRRIGTITALEGDRSIFTFDDAYAADTDRDTLSLAFKDRYGELYTADNRAFQTRLQPFFSNLLPEGALRDFLARRTGVNATREFQLLGELGGDLPGAVRALPANGHTAATLAAASAAPAAFDPKFRFSLAGVQLKFSALKNEGRGGGLTIPTQGEGGGWIIKLPSTRLEDVPENEFAIMTLAGLIGIDVPEIELVRLDQIDGLPAGITYYGSTALAIRRFDRSPDGPVHVEDFAQFYRVYPEAKYDTASYRTILAALAIETDDRSVEQFIRRLTYSVLIGNGDMHLKNWSLIYPDRRTPVLSPAYDLLSTIPYLPKDEAALKFRRSKAWASFTYDELAAMADKAKVAQTAILAIARETVERFDTAWSAHKTHLPLSDTLIGAIEKHRARVAI</sequence>
<dbReference type="Proteomes" id="UP000282971">
    <property type="component" value="Unassembled WGS sequence"/>
</dbReference>
<dbReference type="Gene3D" id="1.10.1070.20">
    <property type="match status" value="1"/>
</dbReference>
<dbReference type="NCBIfam" id="TIGR03071">
    <property type="entry name" value="couple_hipA"/>
    <property type="match status" value="1"/>
</dbReference>
<dbReference type="Pfam" id="PF07804">
    <property type="entry name" value="HipA_C"/>
    <property type="match status" value="1"/>
</dbReference>
<dbReference type="InterPro" id="IPR052028">
    <property type="entry name" value="HipA_Ser/Thr_kinase"/>
</dbReference>
<keyword evidence="2" id="KW-0808">Transferase</keyword>
<comment type="similarity">
    <text evidence="1">Belongs to the HipA Ser/Thr kinase family.</text>
</comment>
<evidence type="ECO:0000259" key="4">
    <source>
        <dbReference type="Pfam" id="PF07804"/>
    </source>
</evidence>
<gene>
    <name evidence="6" type="ORF">EOD43_18410</name>
</gene>
<evidence type="ECO:0000313" key="6">
    <source>
        <dbReference type="EMBL" id="RVT90537.1"/>
    </source>
</evidence>
<feature type="domain" description="HipA-like C-terminal" evidence="4">
    <location>
        <begin position="139"/>
        <end position="378"/>
    </location>
</feature>
<evidence type="ECO:0000256" key="3">
    <source>
        <dbReference type="ARBA" id="ARBA00022777"/>
    </source>
</evidence>
<feature type="domain" description="HipA N-terminal subdomain 1" evidence="5">
    <location>
        <begin position="7"/>
        <end position="112"/>
    </location>
</feature>
<evidence type="ECO:0000259" key="5">
    <source>
        <dbReference type="Pfam" id="PF13657"/>
    </source>
</evidence>
<dbReference type="GO" id="GO:0004674">
    <property type="term" value="F:protein serine/threonine kinase activity"/>
    <property type="evidence" value="ECO:0007669"/>
    <property type="project" value="TreeGrafter"/>
</dbReference>
<reference evidence="6 7" key="1">
    <citation type="submission" date="2019-01" db="EMBL/GenBank/DDBJ databases">
        <authorList>
            <person name="Chen W.-M."/>
        </authorList>
    </citation>
    <scope>NUCLEOTIDE SEQUENCE [LARGE SCALE GENOMIC DNA]</scope>
    <source>
        <strain evidence="6 7">CCP-7</strain>
    </source>
</reference>
<protein>
    <submittedName>
        <fullName evidence="6">Type II toxin-antitoxin system HipA family toxin</fullName>
    </submittedName>
</protein>
<name>A0A437LYR3_9SPHN</name>
<keyword evidence="7" id="KW-1185">Reference proteome</keyword>
<organism evidence="6 7">
    <name type="scientific">Sphingomonas crocodyli</name>
    <dbReference type="NCBI Taxonomy" id="1979270"/>
    <lineage>
        <taxon>Bacteria</taxon>
        <taxon>Pseudomonadati</taxon>
        <taxon>Pseudomonadota</taxon>
        <taxon>Alphaproteobacteria</taxon>
        <taxon>Sphingomonadales</taxon>
        <taxon>Sphingomonadaceae</taxon>
        <taxon>Sphingomonas</taxon>
    </lineage>
</organism>